<comment type="caution">
    <text evidence="1">The sequence shown here is derived from an EMBL/GenBank/DDBJ whole genome shotgun (WGS) entry which is preliminary data.</text>
</comment>
<proteinExistence type="predicted"/>
<evidence type="ECO:0000313" key="2">
    <source>
        <dbReference type="Proteomes" id="UP000627292"/>
    </source>
</evidence>
<evidence type="ECO:0000313" key="1">
    <source>
        <dbReference type="EMBL" id="GGH79832.1"/>
    </source>
</evidence>
<keyword evidence="2" id="KW-1185">Reference proteome</keyword>
<dbReference type="InterPro" id="IPR035948">
    <property type="entry name" value="YwqG-like_sf"/>
</dbReference>
<name>A0A917J5T9_9BACT</name>
<protein>
    <recommendedName>
        <fullName evidence="3">DUF1963 domain-containing protein</fullName>
    </recommendedName>
</protein>
<dbReference type="SUPFAM" id="SSF103032">
    <property type="entry name" value="Hypothetical protein YwqG"/>
    <property type="match status" value="1"/>
</dbReference>
<reference evidence="1" key="2">
    <citation type="submission" date="2020-09" db="EMBL/GenBank/DDBJ databases">
        <authorList>
            <person name="Sun Q."/>
            <person name="Zhou Y."/>
        </authorList>
    </citation>
    <scope>NUCLEOTIDE SEQUENCE</scope>
    <source>
        <strain evidence="1">CGMCC 1.15290</strain>
    </source>
</reference>
<dbReference type="RefSeq" id="WP_188957626.1">
    <property type="nucleotide sequence ID" value="NZ_BMIB01000005.1"/>
</dbReference>
<evidence type="ECO:0008006" key="3">
    <source>
        <dbReference type="Google" id="ProtNLM"/>
    </source>
</evidence>
<dbReference type="Gene3D" id="2.30.320.10">
    <property type="entry name" value="YwqG-like"/>
    <property type="match status" value="1"/>
</dbReference>
<organism evidence="1 2">
    <name type="scientific">Filimonas zeae</name>
    <dbReference type="NCBI Taxonomy" id="1737353"/>
    <lineage>
        <taxon>Bacteria</taxon>
        <taxon>Pseudomonadati</taxon>
        <taxon>Bacteroidota</taxon>
        <taxon>Chitinophagia</taxon>
        <taxon>Chitinophagales</taxon>
        <taxon>Chitinophagaceae</taxon>
        <taxon>Filimonas</taxon>
    </lineage>
</organism>
<dbReference type="Pfam" id="PF09234">
    <property type="entry name" value="DUF1963"/>
    <property type="match status" value="1"/>
</dbReference>
<dbReference type="Proteomes" id="UP000627292">
    <property type="component" value="Unassembled WGS sequence"/>
</dbReference>
<sequence length="238" mass="27250">MQNTSRSFNIISFTAHPKQYYPASMKHESWMPENYIKHTELDIPMGQSRYGGPVIDFPPGISHPENLRFAAQLDLKAIAPFDTTGLLPKQGQLLFFCDLITNAGKAFYADVPNDALVRQIVEHEDHFFSGVLINEVFPDTENWSERLREPEYEWDNVNAEGKVWDDFAGSNRSKIFGIYTHCQMGQEEIEAITYSDKVLLLQIGTNGFNDEGVFSVLIPRQDLEQLNFDNCEFEWGQS</sequence>
<accession>A0A917J5T9</accession>
<gene>
    <name evidence="1" type="ORF">GCM10011379_49800</name>
</gene>
<dbReference type="InterPro" id="IPR015315">
    <property type="entry name" value="DUF1963"/>
</dbReference>
<dbReference type="EMBL" id="BMIB01000005">
    <property type="protein sequence ID" value="GGH79832.1"/>
    <property type="molecule type" value="Genomic_DNA"/>
</dbReference>
<reference evidence="1" key="1">
    <citation type="journal article" date="2014" name="Int. J. Syst. Evol. Microbiol.">
        <title>Complete genome sequence of Corynebacterium casei LMG S-19264T (=DSM 44701T), isolated from a smear-ripened cheese.</title>
        <authorList>
            <consortium name="US DOE Joint Genome Institute (JGI-PGF)"/>
            <person name="Walter F."/>
            <person name="Albersmeier A."/>
            <person name="Kalinowski J."/>
            <person name="Ruckert C."/>
        </authorList>
    </citation>
    <scope>NUCLEOTIDE SEQUENCE</scope>
    <source>
        <strain evidence="1">CGMCC 1.15290</strain>
    </source>
</reference>
<dbReference type="AlphaFoldDB" id="A0A917J5T9"/>